<dbReference type="EMBL" id="FNSN01000003">
    <property type="protein sequence ID" value="SEB65622.1"/>
    <property type="molecule type" value="Genomic_DNA"/>
</dbReference>
<accession>A0A1H4L630</accession>
<dbReference type="Gene3D" id="3.30.530.20">
    <property type="match status" value="1"/>
</dbReference>
<dbReference type="STRING" id="156980.SAMN04489745_0881"/>
<evidence type="ECO:0008006" key="3">
    <source>
        <dbReference type="Google" id="ProtNLM"/>
    </source>
</evidence>
<dbReference type="Proteomes" id="UP000182652">
    <property type="component" value="Unassembled WGS sequence"/>
</dbReference>
<dbReference type="AlphaFoldDB" id="A0A1H4L630"/>
<organism evidence="1 2">
    <name type="scientific">Arthrobacter woluwensis</name>
    <dbReference type="NCBI Taxonomy" id="156980"/>
    <lineage>
        <taxon>Bacteria</taxon>
        <taxon>Bacillati</taxon>
        <taxon>Actinomycetota</taxon>
        <taxon>Actinomycetes</taxon>
        <taxon>Micrococcales</taxon>
        <taxon>Micrococcaceae</taxon>
        <taxon>Arthrobacter</taxon>
    </lineage>
</organism>
<reference evidence="1 2" key="1">
    <citation type="submission" date="2016-10" db="EMBL/GenBank/DDBJ databases">
        <authorList>
            <person name="de Groot N.N."/>
        </authorList>
    </citation>
    <scope>NUCLEOTIDE SEQUENCE [LARGE SCALE GENOMIC DNA]</scope>
    <source>
        <strain evidence="1 2">DSM 10495</strain>
    </source>
</reference>
<evidence type="ECO:0000313" key="2">
    <source>
        <dbReference type="Proteomes" id="UP000182652"/>
    </source>
</evidence>
<keyword evidence="2" id="KW-1185">Reference proteome</keyword>
<proteinExistence type="predicted"/>
<dbReference type="InterPro" id="IPR023393">
    <property type="entry name" value="START-like_dom_sf"/>
</dbReference>
<evidence type="ECO:0000313" key="1">
    <source>
        <dbReference type="EMBL" id="SEB65622.1"/>
    </source>
</evidence>
<sequence>MTPHQAWEFLTGPGLSSWLGTLDPGAIRAIGGAYVTAEGTRGELRSRAEGSMLRLTWQPAGAETDSTVQLRVIPAKTGSTIAIHHERLSGPAEREEMLAHWGAVLNILEARIVES</sequence>
<protein>
    <recommendedName>
        <fullName evidence="3">Activator of Hsp90 ATPase homolog 1-like protein</fullName>
    </recommendedName>
</protein>
<dbReference type="SUPFAM" id="SSF55961">
    <property type="entry name" value="Bet v1-like"/>
    <property type="match status" value="1"/>
</dbReference>
<gene>
    <name evidence="1" type="ORF">SAMN04489745_0881</name>
</gene>
<name>A0A1H4L630_9MICC</name>